<dbReference type="Proteomes" id="UP000016536">
    <property type="component" value="Unassembled WGS sequence"/>
</dbReference>
<dbReference type="Gene3D" id="3.20.20.80">
    <property type="entry name" value="Glycosidases"/>
    <property type="match status" value="1"/>
</dbReference>
<dbReference type="EMBL" id="AWSE01000028">
    <property type="protein sequence ID" value="ERH25274.1"/>
    <property type="molecule type" value="Genomic_DNA"/>
</dbReference>
<evidence type="ECO:0000313" key="2">
    <source>
        <dbReference type="EMBL" id="ERH25274.1"/>
    </source>
</evidence>
<dbReference type="RefSeq" id="WP_021609792.1">
    <property type="nucleotide sequence ID" value="NZ_KE952021.1"/>
</dbReference>
<organism evidence="2 3">
    <name type="scientific">Actinomyces johnsonii F0542</name>
    <dbReference type="NCBI Taxonomy" id="1321818"/>
    <lineage>
        <taxon>Bacteria</taxon>
        <taxon>Bacillati</taxon>
        <taxon>Actinomycetota</taxon>
        <taxon>Actinomycetes</taxon>
        <taxon>Actinomycetales</taxon>
        <taxon>Actinomycetaceae</taxon>
        <taxon>Actinomyces</taxon>
    </lineage>
</organism>
<dbReference type="PATRIC" id="fig|1321818.3.peg.535"/>
<dbReference type="PANTHER" id="PTHR10357">
    <property type="entry name" value="ALPHA-AMYLASE FAMILY MEMBER"/>
    <property type="match status" value="1"/>
</dbReference>
<evidence type="ECO:0000313" key="3">
    <source>
        <dbReference type="Proteomes" id="UP000016536"/>
    </source>
</evidence>
<dbReference type="AlphaFoldDB" id="U1QUQ8"/>
<dbReference type="SMART" id="SM00642">
    <property type="entry name" value="Aamy"/>
    <property type="match status" value="1"/>
</dbReference>
<dbReference type="InterPro" id="IPR012767">
    <property type="entry name" value="Trehalose_TreY"/>
</dbReference>
<evidence type="ECO:0000259" key="1">
    <source>
        <dbReference type="SMART" id="SM00642"/>
    </source>
</evidence>
<keyword evidence="3" id="KW-1185">Reference proteome</keyword>
<dbReference type="PANTHER" id="PTHR10357:SF216">
    <property type="entry name" value="MALTOOLIGOSYL TREHALOSE SYNTHASE-RELATED"/>
    <property type="match status" value="1"/>
</dbReference>
<dbReference type="NCBIfam" id="TIGR02401">
    <property type="entry name" value="trehalose_TreY"/>
    <property type="match status" value="1"/>
</dbReference>
<gene>
    <name evidence="2" type="ORF">HMPREF1979_00648</name>
</gene>
<dbReference type="SUPFAM" id="SSF51445">
    <property type="entry name" value="(Trans)glycosidases"/>
    <property type="match status" value="1"/>
</dbReference>
<dbReference type="HOGENOM" id="CLU_005045_1_0_11"/>
<dbReference type="InterPro" id="IPR013797">
    <property type="entry name" value="Maltooligo_trehalose_synth_4"/>
</dbReference>
<dbReference type="Gene3D" id="3.30.1590.10">
    <property type="entry name" value="Maltooligosyl trehalose synthase, domain 2"/>
    <property type="match status" value="1"/>
</dbReference>
<comment type="caution">
    <text evidence="2">The sequence shown here is derived from an EMBL/GenBank/DDBJ whole genome shotgun (WGS) entry which is preliminary data.</text>
</comment>
<dbReference type="GO" id="GO:0030980">
    <property type="term" value="P:alpha-glucan catabolic process"/>
    <property type="evidence" value="ECO:0007669"/>
    <property type="project" value="TreeGrafter"/>
</dbReference>
<dbReference type="InterPro" id="IPR017853">
    <property type="entry name" value="GH"/>
</dbReference>
<dbReference type="GO" id="GO:0047470">
    <property type="term" value="F:(1,4)-alpha-D-glucan 1-alpha-D-glucosylmutase activity"/>
    <property type="evidence" value="ECO:0007669"/>
    <property type="project" value="TreeGrafter"/>
</dbReference>
<proteinExistence type="predicted"/>
<protein>
    <submittedName>
        <fullName evidence="2">(1-&gt;4)-alpha-D-glucan 1-alpha-D-glucosylmutase</fullName>
    </submittedName>
</protein>
<dbReference type="InterPro" id="IPR006047">
    <property type="entry name" value="GH13_cat_dom"/>
</dbReference>
<accession>U1QUQ8</accession>
<name>U1QUQ8_9ACTO</name>
<dbReference type="CDD" id="cd11336">
    <property type="entry name" value="AmyAc_MTSase"/>
    <property type="match status" value="1"/>
</dbReference>
<dbReference type="Gene3D" id="1.10.150.200">
    <property type="entry name" value="Maltooligosyl trehalose synthase, domain 3"/>
    <property type="match status" value="1"/>
</dbReference>
<dbReference type="Gene3D" id="1.10.10.470">
    <property type="entry name" value="Maltooligosyl trehalose synthase, domain 4"/>
    <property type="match status" value="1"/>
</dbReference>
<dbReference type="Pfam" id="PF00128">
    <property type="entry name" value="Alpha-amylase"/>
    <property type="match status" value="1"/>
</dbReference>
<reference evidence="2 3" key="1">
    <citation type="submission" date="2013-08" db="EMBL/GenBank/DDBJ databases">
        <authorList>
            <person name="Weinstock G."/>
            <person name="Sodergren E."/>
            <person name="Wylie T."/>
            <person name="Fulton L."/>
            <person name="Fulton R."/>
            <person name="Fronick C."/>
            <person name="O'Laughlin M."/>
            <person name="Godfrey J."/>
            <person name="Miner T."/>
            <person name="Herter B."/>
            <person name="Appelbaum E."/>
            <person name="Cordes M."/>
            <person name="Lek S."/>
            <person name="Wollam A."/>
            <person name="Pepin K.H."/>
            <person name="Palsikar V.B."/>
            <person name="Mitreva M."/>
            <person name="Wilson R.K."/>
        </authorList>
    </citation>
    <scope>NUCLEOTIDE SEQUENCE [LARGE SCALE GENOMIC DNA]</scope>
    <source>
        <strain evidence="2 3">F0542</strain>
    </source>
</reference>
<sequence length="884" mass="96027">MTDAVDAAVDSADRAASAVSVDSAETPAYAPWSGHVPAPEHRTPVTTYRLQLGADLTFADVEELVPYLSDLGVTDLYLSPVLAAAPGSTHGYDVVDHRRISSVMGGRARLESLAAAAGARGMGIVVDIVPNHMAVPTPGWHNLPLWSVLREGPDSPYAAWFDLSLDEPILMPILGRRIGAVLADEELTLEQVVVPGQEELGEQWVLRYYDHAFPVAQGTEALPMHVLVERQHYRLAYWKVGDEEINYRRFFDVGTLAAIRVENPDVFAGSHGLILELMGAGVIGALRVDHPDGLADPGGYLAQLAEATGGSWIAAEKILAPSESLPTSWPVAGTTGYDAAWRIDQLQVDPAGAARLGALMQELTGDAPVDYDRIVEEAKREVIAGSLAAEVDRLARILDSLTSQDVRLRDHTLRDLRACVVELLVAADQYRVYVVPGTPPGPETAAVLHADAERARQRLEPDQGETLDLVVAILLGEPVGSEGLSESPERAEAIIRFQQVCGAVTAKGVEDTAFYRWTHLTSLTEVGGNPAGFALSADEAHAWADRVQNIWPDTMVTSTTHDTKRGEDVRARLDVLASYADEWSDLVHRLRAMTAQERPLDLDGRSENLLWQTLWGTWAPESADPMDPERLSAYLIKASREQKIWTTWTAPDLPREQALTDYATHLLTNEEVSHELEAFATLTAKAVRTAILANKALALTWMGVSDIYQGSETTRTSLVDPDNRRTVDYAGPGGLVNLLERLDSGATPRNLDEDKLLLTSRLARLRASRPDTFVGPRSGYRAIPVTTSFAFAYARLLDEVPDVVVIVRRLSKRLEQLGGWREESVVLPEGTWEDVLHGGTVEGGNQPLADVVADAPVVVLAKVASQISPTESAPLVQPAEEAAP</sequence>
<feature type="domain" description="Glycosyl hydrolase family 13 catalytic" evidence="1">
    <location>
        <begin position="44"/>
        <end position="458"/>
    </location>
</feature>
<dbReference type="GO" id="GO:0005992">
    <property type="term" value="P:trehalose biosynthetic process"/>
    <property type="evidence" value="ECO:0007669"/>
    <property type="project" value="TreeGrafter"/>
</dbReference>